<evidence type="ECO:0000256" key="1">
    <source>
        <dbReference type="SAM" id="MobiDB-lite"/>
    </source>
</evidence>
<evidence type="ECO:0000313" key="3">
    <source>
        <dbReference type="EMBL" id="PON76237.1"/>
    </source>
</evidence>
<feature type="domain" description="DUF1985" evidence="2">
    <location>
        <begin position="42"/>
        <end position="175"/>
    </location>
</feature>
<organism evidence="3 4">
    <name type="scientific">Parasponia andersonii</name>
    <name type="common">Sponia andersonii</name>
    <dbReference type="NCBI Taxonomy" id="3476"/>
    <lineage>
        <taxon>Eukaryota</taxon>
        <taxon>Viridiplantae</taxon>
        <taxon>Streptophyta</taxon>
        <taxon>Embryophyta</taxon>
        <taxon>Tracheophyta</taxon>
        <taxon>Spermatophyta</taxon>
        <taxon>Magnoliopsida</taxon>
        <taxon>eudicotyledons</taxon>
        <taxon>Gunneridae</taxon>
        <taxon>Pentapetalae</taxon>
        <taxon>rosids</taxon>
        <taxon>fabids</taxon>
        <taxon>Rosales</taxon>
        <taxon>Cannabaceae</taxon>
        <taxon>Parasponia</taxon>
    </lineage>
</organism>
<dbReference type="AlphaFoldDB" id="A0A2P5DSG8"/>
<dbReference type="PANTHER" id="PTHR48449">
    <property type="entry name" value="DUF1985 DOMAIN-CONTAINING PROTEIN"/>
    <property type="match status" value="1"/>
</dbReference>
<dbReference type="PANTHER" id="PTHR48449:SF1">
    <property type="entry name" value="DUF1985 DOMAIN-CONTAINING PROTEIN"/>
    <property type="match status" value="1"/>
</dbReference>
<name>A0A2P5DSG8_PARAD</name>
<feature type="region of interest" description="Disordered" evidence="1">
    <location>
        <begin position="288"/>
        <end position="335"/>
    </location>
</feature>
<sequence length="492" mass="57147">MSKIKERFEKYDLLERAKQCPFKQFFLTSPIQASGVLIHLLLLRKMKSKNLVELQFFIGDSNLRFELGEFALITALNFGKVLDVVKYKSMSSSMRLRETYLNNETNVRSGELEAAFLNYEEKEDVWKLGLCYLVDGLLMAQESSTKILMDMLSFVENEEDFFNYPWGRQSYERTFPSLNKDMMHQRENYLQKMKKNKKAKEAKYTVYRFSITLQYWAYEAIPKLTGAFSENLGIKFPRMLSWTSNKTPSMIDCIDVFKIKKLVTKVLLNPREAEKEFYKHIYHDPHHSLGSTGVEKEGIDVKDEDENKKEAAEAKRATEEASIFDAPTNKVEEEPLDDVPCSHKFYLELKTDIALKANQTELKANQVIVNDKLNRLLKMMEEIRLHQQLTGSESEATQSDVFPEGYQLGEDVVIRTPTKEHTSEEQQTLGVKELQLAEVATVKFGRKKRVDQRSKRLIDYTDPSNKKFKIDLPAHMLTVYDSDQALYDDARV</sequence>
<dbReference type="Proteomes" id="UP000237105">
    <property type="component" value="Unassembled WGS sequence"/>
</dbReference>
<evidence type="ECO:0000313" key="4">
    <source>
        <dbReference type="Proteomes" id="UP000237105"/>
    </source>
</evidence>
<gene>
    <name evidence="3" type="ORF">PanWU01x14_036550</name>
</gene>
<keyword evidence="4" id="KW-1185">Reference proteome</keyword>
<comment type="caution">
    <text evidence="3">The sequence shown here is derived from an EMBL/GenBank/DDBJ whole genome shotgun (WGS) entry which is preliminary data.</text>
</comment>
<feature type="compositionally biased region" description="Basic and acidic residues" evidence="1">
    <location>
        <begin position="294"/>
        <end position="319"/>
    </location>
</feature>
<dbReference type="InterPro" id="IPR015410">
    <property type="entry name" value="DUF1985"/>
</dbReference>
<evidence type="ECO:0000259" key="2">
    <source>
        <dbReference type="Pfam" id="PF09331"/>
    </source>
</evidence>
<dbReference type="Pfam" id="PF09331">
    <property type="entry name" value="DUF1985"/>
    <property type="match status" value="1"/>
</dbReference>
<dbReference type="EMBL" id="JXTB01000019">
    <property type="protein sequence ID" value="PON76237.1"/>
    <property type="molecule type" value="Genomic_DNA"/>
</dbReference>
<proteinExistence type="predicted"/>
<accession>A0A2P5DSG8</accession>
<dbReference type="OrthoDB" id="1930729at2759"/>
<reference evidence="4" key="1">
    <citation type="submission" date="2016-06" db="EMBL/GenBank/DDBJ databases">
        <title>Parallel loss of symbiosis genes in relatives of nitrogen-fixing non-legume Parasponia.</title>
        <authorList>
            <person name="Van Velzen R."/>
            <person name="Holmer R."/>
            <person name="Bu F."/>
            <person name="Rutten L."/>
            <person name="Van Zeijl A."/>
            <person name="Liu W."/>
            <person name="Santuari L."/>
            <person name="Cao Q."/>
            <person name="Sharma T."/>
            <person name="Shen D."/>
            <person name="Roswanjaya Y."/>
            <person name="Wardhani T."/>
            <person name="Kalhor M.S."/>
            <person name="Jansen J."/>
            <person name="Van den Hoogen J."/>
            <person name="Gungor B."/>
            <person name="Hartog M."/>
            <person name="Hontelez J."/>
            <person name="Verver J."/>
            <person name="Yang W.-C."/>
            <person name="Schijlen E."/>
            <person name="Repin R."/>
            <person name="Schilthuizen M."/>
            <person name="Schranz E."/>
            <person name="Heidstra R."/>
            <person name="Miyata K."/>
            <person name="Fedorova E."/>
            <person name="Kohlen W."/>
            <person name="Bisseling T."/>
            <person name="Smit S."/>
            <person name="Geurts R."/>
        </authorList>
    </citation>
    <scope>NUCLEOTIDE SEQUENCE [LARGE SCALE GENOMIC DNA]</scope>
    <source>
        <strain evidence="4">cv. WU1-14</strain>
    </source>
</reference>
<protein>
    <recommendedName>
        <fullName evidence="2">DUF1985 domain-containing protein</fullName>
    </recommendedName>
</protein>